<reference evidence="2" key="1">
    <citation type="submission" date="2018-09" db="EMBL/GenBank/DDBJ databases">
        <authorList>
            <person name="Livingstone P.G."/>
            <person name="Whitworth D.E."/>
        </authorList>
    </citation>
    <scope>NUCLEOTIDE SEQUENCE [LARGE SCALE GENOMIC DNA]</scope>
    <source>
        <strain evidence="2">CA043D</strain>
    </source>
</reference>
<dbReference type="EMBL" id="RAWE01000041">
    <property type="protein sequence ID" value="RKH03418.1"/>
    <property type="molecule type" value="Genomic_DNA"/>
</dbReference>
<sequence length="185" mass="20682">MRTMILKEAVGRERMGEVMSKLGLALAKDETVEQMAWQIWMTSDRQSAVHAIDDFVTKVRYLSIRGKKEGALAKQLAEGLPVWTRDDLLKHALELLRKGSDEDRQRAAFEVAAEMDEYDAASAGVLTAFIKMDEPGIRLAGARALRTRPWTTFRSTAEQLSADPEPEVAAIGKEMLARIQELHGQ</sequence>
<comment type="caution">
    <text evidence="1">The sequence shown here is derived from an EMBL/GenBank/DDBJ whole genome shotgun (WGS) entry which is preliminary data.</text>
</comment>
<evidence type="ECO:0000313" key="1">
    <source>
        <dbReference type="EMBL" id="RKH03418.1"/>
    </source>
</evidence>
<accession>A0A3A8K529</accession>
<organism evidence="1 2">
    <name type="scientific">Corallococcus carmarthensis</name>
    <dbReference type="NCBI Taxonomy" id="2316728"/>
    <lineage>
        <taxon>Bacteria</taxon>
        <taxon>Pseudomonadati</taxon>
        <taxon>Myxococcota</taxon>
        <taxon>Myxococcia</taxon>
        <taxon>Myxococcales</taxon>
        <taxon>Cystobacterineae</taxon>
        <taxon>Myxococcaceae</taxon>
        <taxon>Corallococcus</taxon>
    </lineage>
</organism>
<keyword evidence="2" id="KW-1185">Reference proteome</keyword>
<evidence type="ECO:0008006" key="3">
    <source>
        <dbReference type="Google" id="ProtNLM"/>
    </source>
</evidence>
<protein>
    <recommendedName>
        <fullName evidence="3">HEAT repeat domain-containing protein</fullName>
    </recommendedName>
</protein>
<proteinExistence type="predicted"/>
<dbReference type="AlphaFoldDB" id="A0A3A8K529"/>
<name>A0A3A8K529_9BACT</name>
<gene>
    <name evidence="1" type="ORF">D7X32_14070</name>
</gene>
<dbReference type="Proteomes" id="UP000268313">
    <property type="component" value="Unassembled WGS sequence"/>
</dbReference>
<evidence type="ECO:0000313" key="2">
    <source>
        <dbReference type="Proteomes" id="UP000268313"/>
    </source>
</evidence>